<protein>
    <submittedName>
        <fullName evidence="1">Uncharacterized protein</fullName>
    </submittedName>
</protein>
<sequence length="186" mass="20114">MSIPLQAKYYLLDAGVAVQFNSYAYLSARHDDGEIVHEPEVELPDTDVGGFWQLTTCIHIPQWPQSARLLSESRLSARLAESGDLRCGHLIDGKCLEALRYPEGALDARKGKGKSLLDPADATDRVPHIIMVLLTSSNKSSSSNSHDDATANSTALPPRFSLGASIADSGLLSRICSAEVGMIHRK</sequence>
<comment type="caution">
    <text evidence="1">The sequence shown here is derived from an EMBL/GenBank/DDBJ whole genome shotgun (WGS) entry which is preliminary data.</text>
</comment>
<organism evidence="1 2">
    <name type="scientific">Lentinula aff. detonsa</name>
    <dbReference type="NCBI Taxonomy" id="2804958"/>
    <lineage>
        <taxon>Eukaryota</taxon>
        <taxon>Fungi</taxon>
        <taxon>Dikarya</taxon>
        <taxon>Basidiomycota</taxon>
        <taxon>Agaricomycotina</taxon>
        <taxon>Agaricomycetes</taxon>
        <taxon>Agaricomycetidae</taxon>
        <taxon>Agaricales</taxon>
        <taxon>Marasmiineae</taxon>
        <taxon>Omphalotaceae</taxon>
        <taxon>Lentinula</taxon>
    </lineage>
</organism>
<evidence type="ECO:0000313" key="2">
    <source>
        <dbReference type="Proteomes" id="UP001163798"/>
    </source>
</evidence>
<name>A0AA38KQZ5_9AGAR</name>
<dbReference type="AlphaFoldDB" id="A0AA38KQZ5"/>
<dbReference type="EMBL" id="MU793297">
    <property type="protein sequence ID" value="KAJ3787169.1"/>
    <property type="molecule type" value="Genomic_DNA"/>
</dbReference>
<proteinExistence type="predicted"/>
<dbReference type="Proteomes" id="UP001163798">
    <property type="component" value="Unassembled WGS sequence"/>
</dbReference>
<accession>A0AA38KQZ5</accession>
<evidence type="ECO:0000313" key="1">
    <source>
        <dbReference type="EMBL" id="KAJ3787169.1"/>
    </source>
</evidence>
<gene>
    <name evidence="1" type="ORF">GGU10DRAFT_386032</name>
</gene>
<reference evidence="1" key="1">
    <citation type="submission" date="2022-08" db="EMBL/GenBank/DDBJ databases">
        <authorList>
            <consortium name="DOE Joint Genome Institute"/>
            <person name="Min B."/>
            <person name="Riley R."/>
            <person name="Sierra-Patev S."/>
            <person name="Naranjo-Ortiz M."/>
            <person name="Looney B."/>
            <person name="Konkel Z."/>
            <person name="Slot J.C."/>
            <person name="Sakamoto Y."/>
            <person name="Steenwyk J.L."/>
            <person name="Rokas A."/>
            <person name="Carro J."/>
            <person name="Camarero S."/>
            <person name="Ferreira P."/>
            <person name="Molpeceres G."/>
            <person name="Ruiz-Duenas F.J."/>
            <person name="Serrano A."/>
            <person name="Henrissat B."/>
            <person name="Drula E."/>
            <person name="Hughes K.W."/>
            <person name="Mata J.L."/>
            <person name="Ishikawa N.K."/>
            <person name="Vargas-Isla R."/>
            <person name="Ushijima S."/>
            <person name="Smith C.A."/>
            <person name="Ahrendt S."/>
            <person name="Andreopoulos W."/>
            <person name="He G."/>
            <person name="Labutti K."/>
            <person name="Lipzen A."/>
            <person name="Ng V."/>
            <person name="Sandor L."/>
            <person name="Barry K."/>
            <person name="Martinez A.T."/>
            <person name="Xiao Y."/>
            <person name="Gibbons J.G."/>
            <person name="Terashima K."/>
            <person name="Hibbett D.S."/>
            <person name="Grigoriev I.V."/>
        </authorList>
    </citation>
    <scope>NUCLEOTIDE SEQUENCE</scope>
    <source>
        <strain evidence="1">TFB10291</strain>
    </source>
</reference>
<keyword evidence="2" id="KW-1185">Reference proteome</keyword>